<dbReference type="CDD" id="cd00048">
    <property type="entry name" value="DSRM_SF"/>
    <property type="match status" value="1"/>
</dbReference>
<dbReference type="OrthoDB" id="4180887at2759"/>
<dbReference type="EMBL" id="JAEVHI010000006">
    <property type="protein sequence ID" value="KAG5288734.1"/>
    <property type="molecule type" value="Genomic_DNA"/>
</dbReference>
<dbReference type="AlphaFoldDB" id="A0A8H7YFP5"/>
<evidence type="ECO:0000313" key="3">
    <source>
        <dbReference type="Proteomes" id="UP000670092"/>
    </source>
</evidence>
<feature type="region of interest" description="Disordered" evidence="1">
    <location>
        <begin position="83"/>
        <end position="118"/>
    </location>
</feature>
<feature type="compositionally biased region" description="Polar residues" evidence="1">
    <location>
        <begin position="8"/>
        <end position="40"/>
    </location>
</feature>
<feature type="region of interest" description="Disordered" evidence="1">
    <location>
        <begin position="471"/>
        <end position="526"/>
    </location>
</feature>
<feature type="compositionally biased region" description="Polar residues" evidence="1">
    <location>
        <begin position="83"/>
        <end position="106"/>
    </location>
</feature>
<dbReference type="VEuPathDB" id="FungiDB:I7I52_12314"/>
<reference evidence="2 3" key="1">
    <citation type="submission" date="2021-01" db="EMBL/GenBank/DDBJ databases">
        <title>Chromosome-level genome assembly of a human fungal pathogen reveals clustering of transcriptionally co-regulated genes.</title>
        <authorList>
            <person name="Voorhies M."/>
            <person name="Cohen S."/>
            <person name="Shea T.P."/>
            <person name="Petrus S."/>
            <person name="Munoz J.F."/>
            <person name="Poplawski S."/>
            <person name="Goldman W.E."/>
            <person name="Michael T."/>
            <person name="Cuomo C.A."/>
            <person name="Sil A."/>
            <person name="Beyhan S."/>
        </authorList>
    </citation>
    <scope>NUCLEOTIDE SEQUENCE [LARGE SCALE GENOMIC DNA]</scope>
    <source>
        <strain evidence="2 3">G184AR</strain>
    </source>
</reference>
<accession>A0A8H7YFP5</accession>
<evidence type="ECO:0000256" key="1">
    <source>
        <dbReference type="SAM" id="MobiDB-lite"/>
    </source>
</evidence>
<dbReference type="SUPFAM" id="SSF54768">
    <property type="entry name" value="dsRNA-binding domain-like"/>
    <property type="match status" value="1"/>
</dbReference>
<comment type="caution">
    <text evidence="2">The sequence shown here is derived from an EMBL/GenBank/DDBJ whole genome shotgun (WGS) entry which is preliminary data.</text>
</comment>
<feature type="compositionally biased region" description="Basic residues" evidence="1">
    <location>
        <begin position="512"/>
        <end position="525"/>
    </location>
</feature>
<name>A0A8H7YFP5_AJECA</name>
<proteinExistence type="predicted"/>
<sequence length="730" mass="79146">MTRRLASGSISASIMDSQTISAQDDTGNRQNSRYPDNSPKQYAGCRAYRSQNNVTLPSVTSYQHRLPEDGSVPDKVLEPLSVSSGKMDNLSRPTALNAMPHNSATESLKPHLNPRASAPPLLPEQALKLAGSGALQENSKPTTFSPLGEVGCAGHAARPGLLDASYTKLQGSPRPDVSSFESTGGRGAFAPVTPILLPPWPQPTTSRNHKAVVEMFGSSSVDGRSCSPVESGEMTELESADDVMTAAAAAAIEQPQSQKFENLDIDSVGLNEAVFYFGVLAVVANLRPSFSYARTAGGNWRAFLTYWGATVSKDGAYEDKFLAKAETCRSALEGLKEKYSGWTLPELPGPQVLLGGWIWTTLLQEYCEQNKVARPVYTKYEHHDGCRYEVDVGGISCFGANKFYKTATEAIHASAHAALYSLLITSLEVTPLFQGVGFAGSLLTNSVNNNNETATAPIQKPSLQPQITQVKRKRHAGKNKILSGDPDLPAGRSNVSTMSGSDLLPPGPSKQVGKKAKKRAKKKAKRENANLLPIPTRSQRLPTAEVTASSTKNEKISSRDLRLVTSQYWNPCERVEKICSLLSIDQPEYHMTELQVDGPATWFSATARFPNDPFLARVGSIGRSKFIYSIQIAKEKCAAQVVDYLIKMVKEDEEWADPKEKTEENIRKWEQMAATAAVSVGVSELGVTVDSHAARGALGKNPGVDPFGSDAMYDFIPLEECVKIEKGEEE</sequence>
<feature type="region of interest" description="Disordered" evidence="1">
    <location>
        <begin position="1"/>
        <end position="43"/>
    </location>
</feature>
<gene>
    <name evidence="2" type="ORF">I7I52_12314</name>
</gene>
<dbReference type="Gene3D" id="3.30.160.20">
    <property type="match status" value="1"/>
</dbReference>
<protein>
    <submittedName>
        <fullName evidence="2">Uncharacterized protein</fullName>
    </submittedName>
</protein>
<evidence type="ECO:0000313" key="2">
    <source>
        <dbReference type="EMBL" id="KAG5288734.1"/>
    </source>
</evidence>
<organism evidence="2 3">
    <name type="scientific">Ajellomyces capsulatus</name>
    <name type="common">Darling's disease fungus</name>
    <name type="synonym">Histoplasma capsulatum</name>
    <dbReference type="NCBI Taxonomy" id="5037"/>
    <lineage>
        <taxon>Eukaryota</taxon>
        <taxon>Fungi</taxon>
        <taxon>Dikarya</taxon>
        <taxon>Ascomycota</taxon>
        <taxon>Pezizomycotina</taxon>
        <taxon>Eurotiomycetes</taxon>
        <taxon>Eurotiomycetidae</taxon>
        <taxon>Onygenales</taxon>
        <taxon>Ajellomycetaceae</taxon>
        <taxon>Histoplasma</taxon>
    </lineage>
</organism>
<dbReference type="Proteomes" id="UP000670092">
    <property type="component" value="Unassembled WGS sequence"/>
</dbReference>